<dbReference type="InterPro" id="IPR051156">
    <property type="entry name" value="Mito/Outer_Membr_Metalloprot"/>
</dbReference>
<sequence length="481" mass="51923">MNSITGHLRPSFRAMTSILLRRFRHTAKAVFSLGLAASLAFAAQPETASAQQRQMKIIRDAEIEALLMDYARPIFRAAGIGSSGAQIVIINDRDFNAFVASGRRMYINSGALLEAETPNEIIGVIAHETGHLAGGHLQNLRNEMARAQAIGAIASILSAGAMVAGAAAGSSSIGRGGAAAMTAGPGMAMRSVLSYRRAQEISADRAALTYLNATHQSAKGMIKTFRRFADQSLFSAQYVDPYVQSHPMPAERIAQLETIAAKSQYWDAKDPPSLQLRHDMMRAKLSGYTESPARVEQRFPRSQKTLPSAYAHAILAYRTGGVRNAIGQIDALIRSDPKNPYFYELKGQALLESGKADAAVGPLRQAYALAPDAGLIRILLGHAILETGRDNLLSEAIGHLRAGVTSEPLSSLGYRYLAMAYARQGHIPQAELATANGLLIDGDVRTAQSYAKRVQAKVKRGSPEWLQADDILTYKPPDTQR</sequence>
<dbReference type="Gene3D" id="3.30.2010.10">
    <property type="entry name" value="Metalloproteases ('zincins'), catalytic domain"/>
    <property type="match status" value="1"/>
</dbReference>
<protein>
    <submittedName>
        <fullName evidence="9">Putative Zn-dependent protease, contains TPR repeats</fullName>
    </submittedName>
</protein>
<evidence type="ECO:0000256" key="4">
    <source>
        <dbReference type="ARBA" id="ARBA00022801"/>
    </source>
</evidence>
<evidence type="ECO:0000256" key="5">
    <source>
        <dbReference type="ARBA" id="ARBA00022833"/>
    </source>
</evidence>
<dbReference type="EMBL" id="FMVW01000001">
    <property type="protein sequence ID" value="SCZ22825.1"/>
    <property type="molecule type" value="Genomic_DNA"/>
</dbReference>
<name>A0A1G5MCD3_AFIMA</name>
<reference evidence="9 10" key="1">
    <citation type="submission" date="2016-10" db="EMBL/GenBank/DDBJ databases">
        <authorList>
            <person name="de Groot N.N."/>
        </authorList>
    </citation>
    <scope>NUCLEOTIDE SEQUENCE [LARGE SCALE GENOMIC DNA]</scope>
    <source>
        <strain evidence="9 10">DSM 2698</strain>
    </source>
</reference>
<evidence type="ECO:0000256" key="6">
    <source>
        <dbReference type="ARBA" id="ARBA00023049"/>
    </source>
</evidence>
<keyword evidence="7" id="KW-0732">Signal</keyword>
<dbReference type="Gene3D" id="1.25.40.10">
    <property type="entry name" value="Tetratricopeptide repeat domain"/>
    <property type="match status" value="1"/>
</dbReference>
<dbReference type="GO" id="GO:0051603">
    <property type="term" value="P:proteolysis involved in protein catabolic process"/>
    <property type="evidence" value="ECO:0007669"/>
    <property type="project" value="TreeGrafter"/>
</dbReference>
<organism evidence="9 10">
    <name type="scientific">Afifella marina DSM 2698</name>
    <dbReference type="NCBI Taxonomy" id="1120955"/>
    <lineage>
        <taxon>Bacteria</taxon>
        <taxon>Pseudomonadati</taxon>
        <taxon>Pseudomonadota</taxon>
        <taxon>Alphaproteobacteria</taxon>
        <taxon>Hyphomicrobiales</taxon>
        <taxon>Afifellaceae</taxon>
        <taxon>Afifella</taxon>
    </lineage>
</organism>
<keyword evidence="10" id="KW-1185">Reference proteome</keyword>
<dbReference type="GO" id="GO:0016020">
    <property type="term" value="C:membrane"/>
    <property type="evidence" value="ECO:0007669"/>
    <property type="project" value="TreeGrafter"/>
</dbReference>
<evidence type="ECO:0000256" key="3">
    <source>
        <dbReference type="ARBA" id="ARBA00022723"/>
    </source>
</evidence>
<feature type="signal peptide" evidence="7">
    <location>
        <begin position="1"/>
        <end position="42"/>
    </location>
</feature>
<feature type="domain" description="Peptidase M48" evidence="8">
    <location>
        <begin position="62"/>
        <end position="259"/>
    </location>
</feature>
<dbReference type="GO" id="GO:0004222">
    <property type="term" value="F:metalloendopeptidase activity"/>
    <property type="evidence" value="ECO:0007669"/>
    <property type="project" value="InterPro"/>
</dbReference>
<dbReference type="InterPro" id="IPR011990">
    <property type="entry name" value="TPR-like_helical_dom_sf"/>
</dbReference>
<gene>
    <name evidence="9" type="ORF">SAMN03080610_00458</name>
</gene>
<accession>A0A1G5MCD3</accession>
<keyword evidence="4" id="KW-0378">Hydrolase</keyword>
<dbReference type="CDD" id="cd07324">
    <property type="entry name" value="M48C_Oma1-like"/>
    <property type="match status" value="1"/>
</dbReference>
<dbReference type="PANTHER" id="PTHR22726:SF1">
    <property type="entry name" value="METALLOENDOPEPTIDASE OMA1, MITOCHONDRIAL"/>
    <property type="match status" value="1"/>
</dbReference>
<comment type="cofactor">
    <cofactor evidence="1">
        <name>Zn(2+)</name>
        <dbReference type="ChEBI" id="CHEBI:29105"/>
    </cofactor>
</comment>
<dbReference type="RefSeq" id="WP_244514381.1">
    <property type="nucleotide sequence ID" value="NZ_FMVW01000001.1"/>
</dbReference>
<keyword evidence="5" id="KW-0862">Zinc</keyword>
<evidence type="ECO:0000256" key="1">
    <source>
        <dbReference type="ARBA" id="ARBA00001947"/>
    </source>
</evidence>
<evidence type="ECO:0000313" key="9">
    <source>
        <dbReference type="EMBL" id="SCZ22825.1"/>
    </source>
</evidence>
<evidence type="ECO:0000256" key="7">
    <source>
        <dbReference type="SAM" id="SignalP"/>
    </source>
</evidence>
<keyword evidence="3" id="KW-0479">Metal-binding</keyword>
<dbReference type="GO" id="GO:0046872">
    <property type="term" value="F:metal ion binding"/>
    <property type="evidence" value="ECO:0007669"/>
    <property type="project" value="UniProtKB-KW"/>
</dbReference>
<proteinExistence type="predicted"/>
<evidence type="ECO:0000313" key="10">
    <source>
        <dbReference type="Proteomes" id="UP000199347"/>
    </source>
</evidence>
<dbReference type="SUPFAM" id="SSF48452">
    <property type="entry name" value="TPR-like"/>
    <property type="match status" value="1"/>
</dbReference>
<dbReference type="PANTHER" id="PTHR22726">
    <property type="entry name" value="METALLOENDOPEPTIDASE OMA1"/>
    <property type="match status" value="1"/>
</dbReference>
<dbReference type="STRING" id="1120955.SAMN03080610_00458"/>
<dbReference type="Proteomes" id="UP000199347">
    <property type="component" value="Unassembled WGS sequence"/>
</dbReference>
<evidence type="ECO:0000256" key="2">
    <source>
        <dbReference type="ARBA" id="ARBA00022670"/>
    </source>
</evidence>
<keyword evidence="2 9" id="KW-0645">Protease</keyword>
<dbReference type="AlphaFoldDB" id="A0A1G5MCD3"/>
<evidence type="ECO:0000259" key="8">
    <source>
        <dbReference type="Pfam" id="PF01435"/>
    </source>
</evidence>
<keyword evidence="6" id="KW-0482">Metalloprotease</keyword>
<dbReference type="InterPro" id="IPR001915">
    <property type="entry name" value="Peptidase_M48"/>
</dbReference>
<feature type="chain" id="PRO_5011740756" evidence="7">
    <location>
        <begin position="43"/>
        <end position="481"/>
    </location>
</feature>
<dbReference type="Pfam" id="PF01435">
    <property type="entry name" value="Peptidase_M48"/>
    <property type="match status" value="1"/>
</dbReference>
<dbReference type="Pfam" id="PF13432">
    <property type="entry name" value="TPR_16"/>
    <property type="match status" value="1"/>
</dbReference>